<feature type="region of interest" description="Disordered" evidence="1">
    <location>
        <begin position="136"/>
        <end position="195"/>
    </location>
</feature>
<keyword evidence="2" id="KW-1133">Transmembrane helix</keyword>
<geneLocation type="mitochondrion" evidence="3"/>
<accession>A0A023I1I6</accession>
<feature type="transmembrane region" description="Helical" evidence="2">
    <location>
        <begin position="20"/>
        <end position="44"/>
    </location>
</feature>
<evidence type="ECO:0000256" key="2">
    <source>
        <dbReference type="SAM" id="Phobius"/>
    </source>
</evidence>
<sequence>MMDLLNDLITFVKWIKNCFALSPYVTLAMLFVFMMVIVGILRGIRLYGYDLYKKFMLLMVGSSWFTEKSGEAVKDEKSISDGLNPSEGQKVSGVDGPKGEGGSIKVEDISSLKNMISEAVKEAIKEAMKDLVVKEAKKKKEKVVSGDGTSPKKKSKKSLEVGEAVGDTVVVVSSKKKSSPKKKELVVKEEPSKEN</sequence>
<dbReference type="AlphaFoldDB" id="A0A023I1I6"/>
<keyword evidence="2" id="KW-0812">Transmembrane</keyword>
<evidence type="ECO:0000256" key="1">
    <source>
        <dbReference type="SAM" id="MobiDB-lite"/>
    </source>
</evidence>
<keyword evidence="2" id="KW-0472">Membrane</keyword>
<proteinExistence type="predicted"/>
<name>A0A023I1I6_ANOAN</name>
<reference evidence="3" key="1">
    <citation type="journal article" date="2016" name="Mitochondrial DNA">
        <title>Complete male mitochondrial genome of Anodonta anatina (Mollusca: Unionidae).</title>
        <authorList>
            <person name="Soroka M."/>
            <person name="Burzynski A."/>
        </authorList>
    </citation>
    <scope>NUCLEOTIDE SEQUENCE</scope>
    <source>
        <strain evidence="3">247</strain>
    </source>
</reference>
<protein>
    <submittedName>
        <fullName evidence="3">M-ORF</fullName>
    </submittedName>
</protein>
<feature type="region of interest" description="Disordered" evidence="1">
    <location>
        <begin position="76"/>
        <end position="101"/>
    </location>
</feature>
<dbReference type="EMBL" id="KF030962">
    <property type="protein sequence ID" value="AGS17930.1"/>
    <property type="molecule type" value="Genomic_DNA"/>
</dbReference>
<feature type="compositionally biased region" description="Basic and acidic residues" evidence="1">
    <location>
        <begin position="181"/>
        <end position="195"/>
    </location>
</feature>
<keyword evidence="3" id="KW-0496">Mitochondrion</keyword>
<evidence type="ECO:0000313" key="3">
    <source>
        <dbReference type="EMBL" id="AGS17930.1"/>
    </source>
</evidence>
<organism evidence="3">
    <name type="scientific">Anodonta anatina</name>
    <name type="common">Duck mussel</name>
    <dbReference type="NCBI Taxonomy" id="143294"/>
    <lineage>
        <taxon>Eukaryota</taxon>
        <taxon>Metazoa</taxon>
        <taxon>Spiralia</taxon>
        <taxon>Lophotrochozoa</taxon>
        <taxon>Mollusca</taxon>
        <taxon>Bivalvia</taxon>
        <taxon>Autobranchia</taxon>
        <taxon>Heteroconchia</taxon>
        <taxon>Palaeoheterodonta</taxon>
        <taxon>Unionida</taxon>
        <taxon>Unionoidea</taxon>
        <taxon>Unionidae</taxon>
        <taxon>Anodontinae</taxon>
        <taxon>Anodonta</taxon>
    </lineage>
</organism>